<name>A0AA39Y6H6_9PEZI</name>
<dbReference type="GO" id="GO:0016491">
    <property type="term" value="F:oxidoreductase activity"/>
    <property type="evidence" value="ECO:0007669"/>
    <property type="project" value="UniProtKB-KW"/>
</dbReference>
<dbReference type="Pfam" id="PF00106">
    <property type="entry name" value="adh_short"/>
    <property type="match status" value="1"/>
</dbReference>
<dbReference type="PANTHER" id="PTHR43391">
    <property type="entry name" value="RETINOL DEHYDROGENASE-RELATED"/>
    <property type="match status" value="1"/>
</dbReference>
<evidence type="ECO:0000313" key="4">
    <source>
        <dbReference type="EMBL" id="KAK0646948.1"/>
    </source>
</evidence>
<dbReference type="SUPFAM" id="SSF51735">
    <property type="entry name" value="NAD(P)-binding Rossmann-fold domains"/>
    <property type="match status" value="1"/>
</dbReference>
<dbReference type="Proteomes" id="UP001174936">
    <property type="component" value="Unassembled WGS sequence"/>
</dbReference>
<reference evidence="4" key="1">
    <citation type="submission" date="2023-06" db="EMBL/GenBank/DDBJ databases">
        <title>Genome-scale phylogeny and comparative genomics of the fungal order Sordariales.</title>
        <authorList>
            <consortium name="Lawrence Berkeley National Laboratory"/>
            <person name="Hensen N."/>
            <person name="Bonometti L."/>
            <person name="Westerberg I."/>
            <person name="Brannstrom I.O."/>
            <person name="Guillou S."/>
            <person name="Cros-Aarteil S."/>
            <person name="Calhoun S."/>
            <person name="Haridas S."/>
            <person name="Kuo A."/>
            <person name="Mondo S."/>
            <person name="Pangilinan J."/>
            <person name="Riley R."/>
            <person name="Labutti K."/>
            <person name="Andreopoulos B."/>
            <person name="Lipzen A."/>
            <person name="Chen C."/>
            <person name="Yanf M."/>
            <person name="Daum C."/>
            <person name="Ng V."/>
            <person name="Clum A."/>
            <person name="Steindorff A."/>
            <person name="Ohm R."/>
            <person name="Martin F."/>
            <person name="Silar P."/>
            <person name="Natvig D."/>
            <person name="Lalanne C."/>
            <person name="Gautier V."/>
            <person name="Ament-Velasquez S.L."/>
            <person name="Kruys A."/>
            <person name="Hutchinson M.I."/>
            <person name="Powell A.J."/>
            <person name="Barry K."/>
            <person name="Miller A.N."/>
            <person name="Grigoriev I.V."/>
            <person name="Debuchy R."/>
            <person name="Gladieux P."/>
            <person name="Thoren M.H."/>
            <person name="Johannesson H."/>
        </authorList>
    </citation>
    <scope>NUCLEOTIDE SEQUENCE</scope>
    <source>
        <strain evidence="4">SMH2532-1</strain>
    </source>
</reference>
<keyword evidence="2" id="KW-0560">Oxidoreductase</keyword>
<evidence type="ECO:0000313" key="5">
    <source>
        <dbReference type="Proteomes" id="UP001174936"/>
    </source>
</evidence>
<proteinExistence type="inferred from homology"/>
<dbReference type="InterPro" id="IPR036291">
    <property type="entry name" value="NAD(P)-bd_dom_sf"/>
</dbReference>
<dbReference type="PRINTS" id="PR00081">
    <property type="entry name" value="GDHRDH"/>
</dbReference>
<dbReference type="EMBL" id="JAULSV010000004">
    <property type="protein sequence ID" value="KAK0646948.1"/>
    <property type="molecule type" value="Genomic_DNA"/>
</dbReference>
<evidence type="ECO:0000256" key="3">
    <source>
        <dbReference type="RuleBase" id="RU000363"/>
    </source>
</evidence>
<dbReference type="PRINTS" id="PR00080">
    <property type="entry name" value="SDRFAMILY"/>
</dbReference>
<gene>
    <name evidence="4" type="ORF">B0T16DRAFT_414493</name>
</gene>
<dbReference type="Gene3D" id="3.40.50.720">
    <property type="entry name" value="NAD(P)-binding Rossmann-like Domain"/>
    <property type="match status" value="1"/>
</dbReference>
<evidence type="ECO:0000256" key="2">
    <source>
        <dbReference type="ARBA" id="ARBA00023002"/>
    </source>
</evidence>
<evidence type="ECO:0000256" key="1">
    <source>
        <dbReference type="ARBA" id="ARBA00006484"/>
    </source>
</evidence>
<dbReference type="AlphaFoldDB" id="A0AA39Y6H6"/>
<comment type="similarity">
    <text evidence="1 3">Belongs to the short-chain dehydrogenases/reductases (SDR) family.</text>
</comment>
<protein>
    <submittedName>
        <fullName evidence="4">Uncharacterized protein</fullName>
    </submittedName>
</protein>
<organism evidence="4 5">
    <name type="scientific">Cercophora newfieldiana</name>
    <dbReference type="NCBI Taxonomy" id="92897"/>
    <lineage>
        <taxon>Eukaryota</taxon>
        <taxon>Fungi</taxon>
        <taxon>Dikarya</taxon>
        <taxon>Ascomycota</taxon>
        <taxon>Pezizomycotina</taxon>
        <taxon>Sordariomycetes</taxon>
        <taxon>Sordariomycetidae</taxon>
        <taxon>Sordariales</taxon>
        <taxon>Lasiosphaeriaceae</taxon>
        <taxon>Cercophora</taxon>
    </lineage>
</organism>
<accession>A0AA39Y6H6</accession>
<keyword evidence="5" id="KW-1185">Reference proteome</keyword>
<dbReference type="CDD" id="cd05233">
    <property type="entry name" value="SDR_c"/>
    <property type="match status" value="1"/>
</dbReference>
<dbReference type="InterPro" id="IPR002347">
    <property type="entry name" value="SDR_fam"/>
</dbReference>
<dbReference type="PANTHER" id="PTHR43391:SF94">
    <property type="entry name" value="OXIDOREDUCTASE-RELATED"/>
    <property type="match status" value="1"/>
</dbReference>
<sequence length="229" mass="25183">MSVSADITCLSQLGKAIARIKERFGSIDVLVNNAGIDRIGSLHCEHDFSVWWRVVEVNLKGSMACIHHVLPQMIQNNRGVIINIGSRNAISTYRFMTAYSAAKTALLRTSQCLQLNIKDTDVDIFFVQPSNVATALADGTCNAAELEESPELQAYMDHMRQSMTGGESDSPQLVANTCIFLAAHPEARLLRGLYLDAKQDMGQLLAEAAKGDGSRIKLERLQYLKADLL</sequence>
<comment type="caution">
    <text evidence="4">The sequence shown here is derived from an EMBL/GenBank/DDBJ whole genome shotgun (WGS) entry which is preliminary data.</text>
</comment>